<dbReference type="Gene3D" id="3.40.50.300">
    <property type="entry name" value="P-loop containing nucleotide triphosphate hydrolases"/>
    <property type="match status" value="2"/>
</dbReference>
<keyword evidence="4" id="KW-1185">Reference proteome</keyword>
<name>A0A4Z0NI06_9HYPH</name>
<feature type="compositionally biased region" description="Polar residues" evidence="1">
    <location>
        <begin position="581"/>
        <end position="595"/>
    </location>
</feature>
<dbReference type="OrthoDB" id="9806951at2"/>
<dbReference type="InterPro" id="IPR008571">
    <property type="entry name" value="HerA-like"/>
</dbReference>
<dbReference type="PANTHER" id="PTHR42957">
    <property type="entry name" value="HELICASE MJ1565-RELATED"/>
    <property type="match status" value="1"/>
</dbReference>
<sequence length="595" mass="63817">MNIRNGVVAVGHVIAIRDSKVTLELAPADPRPRVTYGSYLAIHAGTRVLVAVVTALTLGGTLGARTVLADLDLLGEIVEEEGRSFARGVTIYPVIGDAALLLPACDLQLIYRVSAARTAAVGSHAQDPSLPACIKADDLLAKHFAVLGATGVGKSSAVAVILDAVLGARPDVRAFLLDVHNEYAACFGPRANVVSPRTLKLPFWLFNIEEVTDVIYGGRPPVDEEIEILAELVPAAKAKYAQYKEAGERQLIKRSAARTSGFTADTPVPYLLQDLVALIDERMGRLENRNSRLHHHRLITRIETIRSDPRYAFMFDNANVGGDVMGDLLAHLFRLQPDGRPITIMQLAGLPAEVLDAVVCVLCRLAFEFGIWSDGAVPLLFVCEEAHRYASADRSVGFSPTRRALSRIAREGRKHGVHLGLVTQRPAELDPTIISQCSTVFAMRMTNDRDQAYLAAAVSDTANLLSFVPHLGTGECIAFGEGVPIPARVRFSRLAAEALPRSDTSGSGLDTTGAEPSAAFVGTVVERWRVATMNKGRTEPDPVAALGAREPVPEGGAGAALDQAHRRLLRRPLDAADSAPAQESRSAGSGLWQSR</sequence>
<accession>A0A4Z0NI06</accession>
<evidence type="ECO:0000313" key="3">
    <source>
        <dbReference type="EMBL" id="TGD95115.1"/>
    </source>
</evidence>
<evidence type="ECO:0000256" key="1">
    <source>
        <dbReference type="SAM" id="MobiDB-lite"/>
    </source>
</evidence>
<feature type="region of interest" description="Disordered" evidence="1">
    <location>
        <begin position="533"/>
        <end position="595"/>
    </location>
</feature>
<evidence type="ECO:0000313" key="4">
    <source>
        <dbReference type="Proteomes" id="UP000297535"/>
    </source>
</evidence>
<protein>
    <submittedName>
        <fullName evidence="3">DUF87 domain-containing protein</fullName>
    </submittedName>
</protein>
<dbReference type="EMBL" id="SRLB01000033">
    <property type="protein sequence ID" value="TGD95115.1"/>
    <property type="molecule type" value="Genomic_DNA"/>
</dbReference>
<dbReference type="AlphaFoldDB" id="A0A4Z0NI06"/>
<feature type="domain" description="Helicase HerA central" evidence="2">
    <location>
        <begin position="121"/>
        <end position="365"/>
    </location>
</feature>
<dbReference type="Pfam" id="PF01935">
    <property type="entry name" value="DUF87"/>
    <property type="match status" value="1"/>
</dbReference>
<dbReference type="RefSeq" id="WP_135418908.1">
    <property type="nucleotide sequence ID" value="NZ_SRLB01000033.1"/>
</dbReference>
<reference evidence="3 4" key="1">
    <citation type="submission" date="2019-04" db="EMBL/GenBank/DDBJ databases">
        <authorList>
            <person name="Feng G."/>
            <person name="Zhu H."/>
        </authorList>
    </citation>
    <scope>NUCLEOTIDE SEQUENCE [LARGE SCALE GENOMIC DNA]</scope>
    <source>
        <strain evidence="3 4">6HR-1</strain>
    </source>
</reference>
<dbReference type="PANTHER" id="PTHR42957:SF1">
    <property type="entry name" value="HELICASE MJ1565-RELATED"/>
    <property type="match status" value="1"/>
</dbReference>
<dbReference type="InterPro" id="IPR002789">
    <property type="entry name" value="HerA_central"/>
</dbReference>
<gene>
    <name evidence="3" type="ORF">EU555_29505</name>
</gene>
<organism evidence="3 4">
    <name type="scientific">Methylobacterium nonmethylotrophicum</name>
    <dbReference type="NCBI Taxonomy" id="1141884"/>
    <lineage>
        <taxon>Bacteria</taxon>
        <taxon>Pseudomonadati</taxon>
        <taxon>Pseudomonadota</taxon>
        <taxon>Alphaproteobacteria</taxon>
        <taxon>Hyphomicrobiales</taxon>
        <taxon>Methylobacteriaceae</taxon>
        <taxon>Methylobacterium</taxon>
    </lineage>
</organism>
<dbReference type="SUPFAM" id="SSF52540">
    <property type="entry name" value="P-loop containing nucleoside triphosphate hydrolases"/>
    <property type="match status" value="1"/>
</dbReference>
<dbReference type="Proteomes" id="UP000297535">
    <property type="component" value="Unassembled WGS sequence"/>
</dbReference>
<comment type="caution">
    <text evidence="3">The sequence shown here is derived from an EMBL/GenBank/DDBJ whole genome shotgun (WGS) entry which is preliminary data.</text>
</comment>
<proteinExistence type="predicted"/>
<dbReference type="InterPro" id="IPR027417">
    <property type="entry name" value="P-loop_NTPase"/>
</dbReference>
<evidence type="ECO:0000259" key="2">
    <source>
        <dbReference type="Pfam" id="PF01935"/>
    </source>
</evidence>